<dbReference type="GO" id="GO:0004930">
    <property type="term" value="F:G protein-coupled receptor activity"/>
    <property type="evidence" value="ECO:0007669"/>
    <property type="project" value="UniProtKB-KW"/>
</dbReference>
<evidence type="ECO:0000256" key="13">
    <source>
        <dbReference type="RuleBase" id="RU363047"/>
    </source>
</evidence>
<evidence type="ECO:0000313" key="16">
    <source>
        <dbReference type="RefSeq" id="XP_008062158.1"/>
    </source>
</evidence>
<dbReference type="GeneID" id="103266361"/>
<evidence type="ECO:0000256" key="6">
    <source>
        <dbReference type="ARBA" id="ARBA00022725"/>
    </source>
</evidence>
<keyword evidence="10 12" id="KW-0675">Receptor</keyword>
<keyword evidence="15" id="KW-1185">Reference proteome</keyword>
<keyword evidence="11 12" id="KW-0807">Transducer</keyword>
<evidence type="ECO:0000256" key="12">
    <source>
        <dbReference type="RuleBase" id="RU000688"/>
    </source>
</evidence>
<gene>
    <name evidence="16" type="primary">LOC103266361</name>
</gene>
<evidence type="ECO:0000256" key="5">
    <source>
        <dbReference type="ARBA" id="ARBA00022692"/>
    </source>
</evidence>
<evidence type="ECO:0000256" key="4">
    <source>
        <dbReference type="ARBA" id="ARBA00022606"/>
    </source>
</evidence>
<sequence>MRNNTEITEFILLGLTDDPKLQVVIFVFLLITYMLSITGNLTIITLTLLDSHLQTPMYFFLRNFSILEVSFTTVSIPKFLGTISSGHKTISFNNCIVQLFFFILLGVTEFYLLAAMSYDRYIAICKPLRYTTIMNRRVCSLLVFASWLVSFLIIFPALMLLLKLDYCRSNVIDHFTCDYFPLLQLSCSDTKFLEVMGFSCAVFTLMFTLALIFLSYIYIIRTILRIPSTSQRTKAFSTCSSHMIVISLSYGSCIFMYVKPSAKDRMSLSKGVAVLNTSVAPMLNPFIYSLRNQQVKQAFMNIARKTVLFSST</sequence>
<feature type="transmembrane region" description="Helical" evidence="13">
    <location>
        <begin position="58"/>
        <end position="76"/>
    </location>
</feature>
<dbReference type="AlphaFoldDB" id="A0A1U7U0C0"/>
<dbReference type="PANTHER" id="PTHR26454:SF27">
    <property type="entry name" value="OLFACTORY RECEPTOR 6C1"/>
    <property type="match status" value="1"/>
</dbReference>
<evidence type="ECO:0000259" key="14">
    <source>
        <dbReference type="PROSITE" id="PS50262"/>
    </source>
</evidence>
<evidence type="ECO:0000256" key="7">
    <source>
        <dbReference type="ARBA" id="ARBA00022989"/>
    </source>
</evidence>
<dbReference type="InterPro" id="IPR000725">
    <property type="entry name" value="Olfact_rcpt"/>
</dbReference>
<keyword evidence="9 13" id="KW-0472">Membrane</keyword>
<feature type="transmembrane region" description="Helical" evidence="13">
    <location>
        <begin position="96"/>
        <end position="118"/>
    </location>
</feature>
<dbReference type="CDD" id="cd15912">
    <property type="entry name" value="7tmA_OR6C-like"/>
    <property type="match status" value="1"/>
</dbReference>
<evidence type="ECO:0000256" key="11">
    <source>
        <dbReference type="ARBA" id="ARBA00023224"/>
    </source>
</evidence>
<dbReference type="PROSITE" id="PS00237">
    <property type="entry name" value="G_PROTEIN_RECEP_F1_1"/>
    <property type="match status" value="1"/>
</dbReference>
<feature type="transmembrane region" description="Helical" evidence="13">
    <location>
        <begin position="138"/>
        <end position="162"/>
    </location>
</feature>
<evidence type="ECO:0000256" key="8">
    <source>
        <dbReference type="ARBA" id="ARBA00023040"/>
    </source>
</evidence>
<dbReference type="InterPro" id="IPR017452">
    <property type="entry name" value="GPCR_Rhodpsn_7TM"/>
</dbReference>
<dbReference type="PRINTS" id="PR00237">
    <property type="entry name" value="GPCRRHODOPSN"/>
</dbReference>
<keyword evidence="7 13" id="KW-1133">Transmembrane helix</keyword>
<dbReference type="RefSeq" id="XP_008062158.1">
    <property type="nucleotide sequence ID" value="XM_008063967.1"/>
</dbReference>
<feature type="transmembrane region" description="Helical" evidence="13">
    <location>
        <begin position="270"/>
        <end position="290"/>
    </location>
</feature>
<feature type="transmembrane region" description="Helical" evidence="13">
    <location>
        <begin position="23"/>
        <end position="46"/>
    </location>
</feature>
<dbReference type="FunFam" id="1.20.1070.10:FF:000013">
    <property type="entry name" value="Olfactory receptor"/>
    <property type="match status" value="1"/>
</dbReference>
<dbReference type="OrthoDB" id="9892295at2759"/>
<dbReference type="InterPro" id="IPR000276">
    <property type="entry name" value="GPCR_Rhodpsn"/>
</dbReference>
<comment type="subcellular location">
    <subcellularLocation>
        <location evidence="2 13">Cell membrane</location>
        <topology evidence="2 13">Multi-pass membrane protein</topology>
    </subcellularLocation>
</comment>
<feature type="transmembrane region" description="Helical" evidence="13">
    <location>
        <begin position="195"/>
        <end position="219"/>
    </location>
</feature>
<keyword evidence="4 13" id="KW-0716">Sensory transduction</keyword>
<dbReference type="InterPro" id="IPR047132">
    <property type="entry name" value="Olfact_rcpt_6C-like"/>
</dbReference>
<feature type="domain" description="G-protein coupled receptors family 1 profile" evidence="14">
    <location>
        <begin position="39"/>
        <end position="288"/>
    </location>
</feature>
<keyword evidence="5 12" id="KW-0812">Transmembrane</keyword>
<evidence type="ECO:0000256" key="3">
    <source>
        <dbReference type="ARBA" id="ARBA00022475"/>
    </source>
</evidence>
<comment type="function">
    <text evidence="1">Odorant receptor.</text>
</comment>
<reference evidence="16" key="1">
    <citation type="submission" date="2025-08" db="UniProtKB">
        <authorList>
            <consortium name="RefSeq"/>
        </authorList>
    </citation>
    <scope>IDENTIFICATION</scope>
</reference>
<keyword evidence="3 13" id="KW-1003">Cell membrane</keyword>
<accession>A0A1U7U0C0</accession>
<dbReference type="Gene3D" id="1.20.1070.10">
    <property type="entry name" value="Rhodopsin 7-helix transmembrane proteins"/>
    <property type="match status" value="1"/>
</dbReference>
<dbReference type="PRINTS" id="PR00245">
    <property type="entry name" value="OLFACTORYR"/>
</dbReference>
<comment type="similarity">
    <text evidence="12">Belongs to the G-protein coupled receptor 1 family.</text>
</comment>
<evidence type="ECO:0000256" key="2">
    <source>
        <dbReference type="ARBA" id="ARBA00004651"/>
    </source>
</evidence>
<dbReference type="PANTHER" id="PTHR26454">
    <property type="entry name" value="OLFACTORY RECEPTOR"/>
    <property type="match status" value="1"/>
</dbReference>
<feature type="transmembrane region" description="Helical" evidence="13">
    <location>
        <begin position="239"/>
        <end position="258"/>
    </location>
</feature>
<dbReference type="PROSITE" id="PS50262">
    <property type="entry name" value="G_PROTEIN_RECEP_F1_2"/>
    <property type="match status" value="1"/>
</dbReference>
<keyword evidence="6 13" id="KW-0552">Olfaction</keyword>
<dbReference type="KEGG" id="csyr:103266361"/>
<evidence type="ECO:0000313" key="15">
    <source>
        <dbReference type="Proteomes" id="UP000189704"/>
    </source>
</evidence>
<evidence type="ECO:0000256" key="9">
    <source>
        <dbReference type="ARBA" id="ARBA00023136"/>
    </source>
</evidence>
<evidence type="ECO:0000256" key="10">
    <source>
        <dbReference type="ARBA" id="ARBA00023170"/>
    </source>
</evidence>
<dbReference type="SUPFAM" id="SSF81321">
    <property type="entry name" value="Family A G protein-coupled receptor-like"/>
    <property type="match status" value="1"/>
</dbReference>
<keyword evidence="8 12" id="KW-0297">G-protein coupled receptor</keyword>
<dbReference type="Proteomes" id="UP000189704">
    <property type="component" value="Unplaced"/>
</dbReference>
<dbReference type="GO" id="GO:0004984">
    <property type="term" value="F:olfactory receptor activity"/>
    <property type="evidence" value="ECO:0007669"/>
    <property type="project" value="InterPro"/>
</dbReference>
<dbReference type="GO" id="GO:0005886">
    <property type="term" value="C:plasma membrane"/>
    <property type="evidence" value="ECO:0007669"/>
    <property type="project" value="UniProtKB-SubCell"/>
</dbReference>
<protein>
    <recommendedName>
        <fullName evidence="13">Olfactory receptor</fullName>
    </recommendedName>
</protein>
<organism evidence="15 16">
    <name type="scientific">Carlito syrichta</name>
    <name type="common">Philippine tarsier</name>
    <name type="synonym">Tarsius syrichta</name>
    <dbReference type="NCBI Taxonomy" id="1868482"/>
    <lineage>
        <taxon>Eukaryota</taxon>
        <taxon>Metazoa</taxon>
        <taxon>Chordata</taxon>
        <taxon>Craniata</taxon>
        <taxon>Vertebrata</taxon>
        <taxon>Euteleostomi</taxon>
        <taxon>Mammalia</taxon>
        <taxon>Eutheria</taxon>
        <taxon>Euarchontoglires</taxon>
        <taxon>Primates</taxon>
        <taxon>Haplorrhini</taxon>
        <taxon>Tarsiiformes</taxon>
        <taxon>Tarsiidae</taxon>
        <taxon>Carlito</taxon>
    </lineage>
</organism>
<evidence type="ECO:0000256" key="1">
    <source>
        <dbReference type="ARBA" id="ARBA00002936"/>
    </source>
</evidence>
<dbReference type="Pfam" id="PF13853">
    <property type="entry name" value="7tm_4"/>
    <property type="match status" value="1"/>
</dbReference>
<name>A0A1U7U0C0_CARSF</name>
<proteinExistence type="inferred from homology"/>